<dbReference type="EMBL" id="UAVW01000017">
    <property type="protein sequence ID" value="SQB15274.1"/>
    <property type="molecule type" value="Genomic_DNA"/>
</dbReference>
<evidence type="ECO:0000313" key="1">
    <source>
        <dbReference type="EMBL" id="CUP90817.1"/>
    </source>
</evidence>
<evidence type="ECO:0000313" key="2">
    <source>
        <dbReference type="EMBL" id="SQB15274.1"/>
    </source>
</evidence>
<keyword evidence="4" id="KW-1185">Reference proteome</keyword>
<dbReference type="Gene3D" id="1.20.140.160">
    <property type="match status" value="1"/>
</dbReference>
<dbReference type="RefSeq" id="WP_057572737.1">
    <property type="nucleotide sequence ID" value="NZ_CZAB01000060.1"/>
</dbReference>
<dbReference type="EMBL" id="CZAB01000060">
    <property type="protein sequence ID" value="CUP90817.1"/>
    <property type="molecule type" value="Genomic_DNA"/>
</dbReference>
<reference evidence="2 4" key="2">
    <citation type="submission" date="2018-06" db="EMBL/GenBank/DDBJ databases">
        <authorList>
            <consortium name="Pathogen Informatics"/>
            <person name="Doyle S."/>
        </authorList>
    </citation>
    <scope>NUCLEOTIDE SEQUENCE [LARGE SCALE GENOMIC DNA]</scope>
    <source>
        <strain evidence="2 4">NCTC11224</strain>
    </source>
</reference>
<protein>
    <submittedName>
        <fullName evidence="1">Sigma-24 (Feci)</fullName>
    </submittedName>
</protein>
<dbReference type="SUPFAM" id="SSF88659">
    <property type="entry name" value="Sigma3 and sigma4 domains of RNA polymerase sigma factors"/>
    <property type="match status" value="1"/>
</dbReference>
<sequence length="151" mass="17967">MKTSNLRKYYYPYYTEDVFVEVSDEVAEAMLLSVREMENYYRRTCRHKAYYSLDAYDWTENYALEHSPSPEEVLVLQEEQAARDRLLSMLDEALSQITPVQARRVRSYYLRGLNFPGIAQEEGINKDVVCRSVHAGLKRLQEYYSRRNRVE</sequence>
<evidence type="ECO:0000313" key="3">
    <source>
        <dbReference type="Proteomes" id="UP000095512"/>
    </source>
</evidence>
<dbReference type="AlphaFoldDB" id="A0A174S4F0"/>
<accession>A0A174S4F0</accession>
<gene>
    <name evidence="1" type="ORF">ERS852480_04372</name>
    <name evidence="2" type="ORF">NCTC11224_04335</name>
</gene>
<organism evidence="1 3">
    <name type="scientific">Enterocloster clostridioformis</name>
    <dbReference type="NCBI Taxonomy" id="1531"/>
    <lineage>
        <taxon>Bacteria</taxon>
        <taxon>Bacillati</taxon>
        <taxon>Bacillota</taxon>
        <taxon>Clostridia</taxon>
        <taxon>Lachnospirales</taxon>
        <taxon>Lachnospiraceae</taxon>
        <taxon>Enterocloster</taxon>
    </lineage>
</organism>
<proteinExistence type="predicted"/>
<name>A0A174S4F0_9FIRM</name>
<dbReference type="InterPro" id="IPR013324">
    <property type="entry name" value="RNA_pol_sigma_r3/r4-like"/>
</dbReference>
<dbReference type="Proteomes" id="UP000251853">
    <property type="component" value="Unassembled WGS sequence"/>
</dbReference>
<evidence type="ECO:0000313" key="4">
    <source>
        <dbReference type="Proteomes" id="UP000251853"/>
    </source>
</evidence>
<dbReference type="Proteomes" id="UP000095512">
    <property type="component" value="Unassembled WGS sequence"/>
</dbReference>
<reference evidence="1 3" key="1">
    <citation type="submission" date="2015-09" db="EMBL/GenBank/DDBJ databases">
        <authorList>
            <consortium name="Pathogen Informatics"/>
        </authorList>
    </citation>
    <scope>NUCLEOTIDE SEQUENCE [LARGE SCALE GENOMIC DNA]</scope>
    <source>
        <strain evidence="1 3">2789STDY5834865</strain>
    </source>
</reference>